<dbReference type="EMBL" id="LKPO01000026">
    <property type="protein sequence ID" value="OLF87973.1"/>
    <property type="molecule type" value="Genomic_DNA"/>
</dbReference>
<evidence type="ECO:0000313" key="3">
    <source>
        <dbReference type="Proteomes" id="UP000185604"/>
    </source>
</evidence>
<name>A0A6I7U3C4_9BACI</name>
<protein>
    <submittedName>
        <fullName evidence="1">Uncharacterized protein</fullName>
    </submittedName>
</protein>
<reference evidence="1 3" key="1">
    <citation type="journal article" date="2016" name="Front. Microbiol.">
        <title>High-Level Heat Resistance of Spores of Bacillus amyloliquefaciens and Bacillus licheniformis Results from the Presence of a spoVA Operon in a Tn1546 Transposon.</title>
        <authorList>
            <person name="Berendsen E.M."/>
            <person name="Koning R.A."/>
            <person name="Boekhorst J."/>
            <person name="de Jong A."/>
            <person name="Kuipers O.P."/>
            <person name="Wells-Bennik M.H."/>
        </authorList>
    </citation>
    <scope>NUCLEOTIDE SEQUENCE [LARGE SCALE GENOMIC DNA]</scope>
    <source>
        <strain evidence="1 3">B4121</strain>
    </source>
</reference>
<evidence type="ECO:0000313" key="1">
    <source>
        <dbReference type="EMBL" id="OLF87973.1"/>
    </source>
</evidence>
<proteinExistence type="predicted"/>
<dbReference type="EMBL" id="NILF01000021">
    <property type="protein sequence ID" value="TWL42203.1"/>
    <property type="molecule type" value="Genomic_DNA"/>
</dbReference>
<evidence type="ECO:0000313" key="4">
    <source>
        <dbReference type="Proteomes" id="UP000429980"/>
    </source>
</evidence>
<evidence type="ECO:0000313" key="2">
    <source>
        <dbReference type="EMBL" id="TWL42203.1"/>
    </source>
</evidence>
<sequence length="42" mass="4983">MFKIFRKNLIVFEEDGKAVFKYNRIVPLLLQSQDEGRPNEKA</sequence>
<keyword evidence="4" id="KW-1185">Reference proteome</keyword>
<dbReference type="RefSeq" id="WP_023857576.1">
    <property type="nucleotide sequence ID" value="NZ_JAPEZR010000001.1"/>
</dbReference>
<reference evidence="2 4" key="2">
    <citation type="submission" date="2019-06" db="EMBL/GenBank/DDBJ databases">
        <title>Genome sequence analysis of &gt;100 Bacillus licheniformis strains suggests intrinsic resistance to this species.</title>
        <authorList>
            <person name="Wels M."/>
            <person name="Siezen R.J."/>
            <person name="Johansen E."/>
            <person name="Stuer-Lauridsen B."/>
            <person name="Bjerre K."/>
            <person name="Nielsen B.K.K."/>
        </authorList>
    </citation>
    <scope>NUCLEOTIDE SEQUENCE [LARGE SCALE GENOMIC DNA]</scope>
    <source>
        <strain evidence="2 4">BAC-15381</strain>
    </source>
</reference>
<dbReference type="Proteomes" id="UP000185604">
    <property type="component" value="Unassembled WGS sequence"/>
</dbReference>
<dbReference type="AlphaFoldDB" id="A0A6I7U3C4"/>
<dbReference type="Proteomes" id="UP000429980">
    <property type="component" value="Unassembled WGS sequence"/>
</dbReference>
<organism evidence="1 3">
    <name type="scientific">Bacillus paralicheniformis</name>
    <dbReference type="NCBI Taxonomy" id="1648923"/>
    <lineage>
        <taxon>Bacteria</taxon>
        <taxon>Bacillati</taxon>
        <taxon>Bacillota</taxon>
        <taxon>Bacilli</taxon>
        <taxon>Bacillales</taxon>
        <taxon>Bacillaceae</taxon>
        <taxon>Bacillus</taxon>
    </lineage>
</organism>
<comment type="caution">
    <text evidence="1">The sequence shown here is derived from an EMBL/GenBank/DDBJ whole genome shotgun (WGS) entry which is preliminary data.</text>
</comment>
<accession>A0A6I7U3C4</accession>
<gene>
    <name evidence="1" type="ORF">B4121_4425</name>
    <name evidence="2" type="ORF">CHCC15381_4811</name>
</gene>